<evidence type="ECO:0000256" key="1">
    <source>
        <dbReference type="SAM" id="MobiDB-lite"/>
    </source>
</evidence>
<dbReference type="PANTHER" id="PTHR28495">
    <property type="entry name" value="HYPOTHETICAL PROTEIN LOC100359752"/>
    <property type="match status" value="1"/>
</dbReference>
<protein>
    <recommendedName>
        <fullName evidence="2">DUF4708 domain-containing protein</fullName>
    </recommendedName>
</protein>
<feature type="region of interest" description="Disordered" evidence="1">
    <location>
        <begin position="335"/>
        <end position="370"/>
    </location>
</feature>
<feature type="compositionally biased region" description="Basic residues" evidence="1">
    <location>
        <begin position="476"/>
        <end position="486"/>
    </location>
</feature>
<dbReference type="PANTHER" id="PTHR28495:SF1">
    <property type="entry name" value="GENE, 17266-RELATED"/>
    <property type="match status" value="1"/>
</dbReference>
<evidence type="ECO:0000313" key="4">
    <source>
        <dbReference type="Proteomes" id="UP001328107"/>
    </source>
</evidence>
<name>A0AAN5I9M4_9BILA</name>
<feature type="region of interest" description="Disordered" evidence="1">
    <location>
        <begin position="457"/>
        <end position="486"/>
    </location>
</feature>
<dbReference type="Proteomes" id="UP001328107">
    <property type="component" value="Unassembled WGS sequence"/>
</dbReference>
<dbReference type="AlphaFoldDB" id="A0AAN5I9M4"/>
<feature type="domain" description="DUF4708" evidence="2">
    <location>
        <begin position="15"/>
        <end position="261"/>
    </location>
</feature>
<feature type="non-terminal residue" evidence="3">
    <location>
        <position position="1"/>
    </location>
</feature>
<feature type="compositionally biased region" description="Low complexity" evidence="1">
    <location>
        <begin position="457"/>
        <end position="475"/>
    </location>
</feature>
<dbReference type="InterPro" id="IPR031643">
    <property type="entry name" value="DUF4708"/>
</dbReference>
<reference evidence="4" key="1">
    <citation type="submission" date="2022-10" db="EMBL/GenBank/DDBJ databases">
        <title>Genome assembly of Pristionchus species.</title>
        <authorList>
            <person name="Yoshida K."/>
            <person name="Sommer R.J."/>
        </authorList>
    </citation>
    <scope>NUCLEOTIDE SEQUENCE [LARGE SCALE GENOMIC DNA]</scope>
    <source>
        <strain evidence="4">RS5460</strain>
    </source>
</reference>
<organism evidence="3 4">
    <name type="scientific">Pristionchus mayeri</name>
    <dbReference type="NCBI Taxonomy" id="1317129"/>
    <lineage>
        <taxon>Eukaryota</taxon>
        <taxon>Metazoa</taxon>
        <taxon>Ecdysozoa</taxon>
        <taxon>Nematoda</taxon>
        <taxon>Chromadorea</taxon>
        <taxon>Rhabditida</taxon>
        <taxon>Rhabditina</taxon>
        <taxon>Diplogasteromorpha</taxon>
        <taxon>Diplogasteroidea</taxon>
        <taxon>Neodiplogasteridae</taxon>
        <taxon>Pristionchus</taxon>
    </lineage>
</organism>
<comment type="caution">
    <text evidence="3">The sequence shown here is derived from an EMBL/GenBank/DDBJ whole genome shotgun (WGS) entry which is preliminary data.</text>
</comment>
<keyword evidence="4" id="KW-1185">Reference proteome</keyword>
<evidence type="ECO:0000259" key="2">
    <source>
        <dbReference type="Pfam" id="PF15813"/>
    </source>
</evidence>
<sequence length="486" mass="52725">QMLRLGRIDPSTSSAVHLSIDKPTDRSSAHAEQCAVVRKLIGHSAIGGVIGYPVVMDVARVVIIIRKEFLEPSSSPSLAVFQEACRVLELKVTSTEIPDGEVIELCLRYTLCVWLEPEWCRVGEALVQSTFLYRGRESPNDRLAKIEVAVSCSTTGDVLLTLRPSLVRMYIIEPWFLSDVASLQFDPKWACCLPKLGKGKIVGVHRRLPADCPFPSWDHIRHYWANAYGYHLPSHEPEAYYDVLFNGMKKTMVYPYYCVCSGEPEEAPFRMAAEAASQTVAVFEATLNRRRATMLGEEVRVAALPAAAAASARLAYASTAPLPFVRMPRKIEFKEEKEEEGEEEAEKQEEEEEEYGRQKFSIFQPNDDPRLHRTIDKPIAKASPATPSGGYGSAVSTGVLGGSVYKPRFGGGARKPAAAPSAAAAVVAAATTPRVPAFGSSAAAARKKAAAAAAPAAKKAVAPKATPATAAAVPTPRRKRAGIKME</sequence>
<proteinExistence type="predicted"/>
<accession>A0AAN5I9M4</accession>
<gene>
    <name evidence="3" type="ORF">PMAYCL1PPCAC_26430</name>
</gene>
<dbReference type="Pfam" id="PF15813">
    <property type="entry name" value="DUF4708"/>
    <property type="match status" value="1"/>
</dbReference>
<dbReference type="EMBL" id="BTRK01000005">
    <property type="protein sequence ID" value="GMR56235.1"/>
    <property type="molecule type" value="Genomic_DNA"/>
</dbReference>
<evidence type="ECO:0000313" key="3">
    <source>
        <dbReference type="EMBL" id="GMR56235.1"/>
    </source>
</evidence>
<feature type="compositionally biased region" description="Acidic residues" evidence="1">
    <location>
        <begin position="337"/>
        <end position="354"/>
    </location>
</feature>